<keyword evidence="2 7" id="KW-0699">rRNA-binding</keyword>
<evidence type="ECO:0000313" key="9">
    <source>
        <dbReference type="Proteomes" id="UP000281647"/>
    </source>
</evidence>
<reference evidence="8 9" key="1">
    <citation type="submission" date="2018-11" db="EMBL/GenBank/DDBJ databases">
        <title>Pseudaminobacter arsenicus sp. nov., an arsenic-resistant bacterium isolated from arsenic-rich aquifers.</title>
        <authorList>
            <person name="Mu Y."/>
        </authorList>
    </citation>
    <scope>NUCLEOTIDE SEQUENCE [LARGE SCALE GENOMIC DNA]</scope>
    <source>
        <strain evidence="8 9">CB3</strain>
    </source>
</reference>
<evidence type="ECO:0000313" key="8">
    <source>
        <dbReference type="EMBL" id="RUM97850.1"/>
    </source>
</evidence>
<evidence type="ECO:0000256" key="6">
    <source>
        <dbReference type="ARBA" id="ARBA00035197"/>
    </source>
</evidence>
<dbReference type="AlphaFoldDB" id="A0A432V6S6"/>
<comment type="similarity">
    <text evidence="1 7">Belongs to the universal ribosomal protein uL18 family.</text>
</comment>
<dbReference type="RefSeq" id="WP_128626721.1">
    <property type="nucleotide sequence ID" value="NZ_RKST01000008.1"/>
</dbReference>
<dbReference type="OrthoDB" id="9810939at2"/>
<dbReference type="EMBL" id="RKST01000008">
    <property type="protein sequence ID" value="RUM97850.1"/>
    <property type="molecule type" value="Genomic_DNA"/>
</dbReference>
<dbReference type="Pfam" id="PF00861">
    <property type="entry name" value="Ribosomal_L18p"/>
    <property type="match status" value="1"/>
</dbReference>
<comment type="function">
    <text evidence="7">This is one of the proteins that bind and probably mediate the attachment of the 5S RNA into the large ribosomal subunit, where it forms part of the central protuberance.</text>
</comment>
<keyword evidence="4 7" id="KW-0689">Ribosomal protein</keyword>
<dbReference type="PANTHER" id="PTHR12899:SF3">
    <property type="entry name" value="LARGE RIBOSOMAL SUBUNIT PROTEIN UL18M"/>
    <property type="match status" value="1"/>
</dbReference>
<evidence type="ECO:0000256" key="7">
    <source>
        <dbReference type="HAMAP-Rule" id="MF_01337"/>
    </source>
</evidence>
<dbReference type="InterPro" id="IPR005484">
    <property type="entry name" value="Ribosomal_uL18_bac/plant/anim"/>
</dbReference>
<accession>A0A432V6S6</accession>
<comment type="caution">
    <text evidence="8">The sequence shown here is derived from an EMBL/GenBank/DDBJ whole genome shotgun (WGS) entry which is preliminary data.</text>
</comment>
<dbReference type="PANTHER" id="PTHR12899">
    <property type="entry name" value="39S RIBOSOMAL PROTEIN L18, MITOCHONDRIAL"/>
    <property type="match status" value="1"/>
</dbReference>
<evidence type="ECO:0000256" key="3">
    <source>
        <dbReference type="ARBA" id="ARBA00022884"/>
    </source>
</evidence>
<comment type="subunit">
    <text evidence="7">Part of the 50S ribosomal subunit; part of the 5S rRNA/L5/L18/L25 subcomplex. Contacts the 5S and 23S rRNAs.</text>
</comment>
<name>A0A432V6S6_9HYPH</name>
<evidence type="ECO:0000256" key="2">
    <source>
        <dbReference type="ARBA" id="ARBA00022730"/>
    </source>
</evidence>
<dbReference type="SUPFAM" id="SSF53137">
    <property type="entry name" value="Translational machinery components"/>
    <property type="match status" value="1"/>
</dbReference>
<dbReference type="InterPro" id="IPR004389">
    <property type="entry name" value="Ribosomal_uL18_bac-type"/>
</dbReference>
<dbReference type="GO" id="GO:0022625">
    <property type="term" value="C:cytosolic large ribosomal subunit"/>
    <property type="evidence" value="ECO:0007669"/>
    <property type="project" value="TreeGrafter"/>
</dbReference>
<evidence type="ECO:0000256" key="1">
    <source>
        <dbReference type="ARBA" id="ARBA00007116"/>
    </source>
</evidence>
<gene>
    <name evidence="7" type="primary">rplR</name>
    <name evidence="8" type="ORF">EET67_09510</name>
</gene>
<dbReference type="FunFam" id="3.30.420.100:FF:000001">
    <property type="entry name" value="50S ribosomal protein L18"/>
    <property type="match status" value="1"/>
</dbReference>
<dbReference type="CDD" id="cd00432">
    <property type="entry name" value="Ribosomal_L18_L5e"/>
    <property type="match status" value="1"/>
</dbReference>
<keyword evidence="3 7" id="KW-0694">RNA-binding</keyword>
<dbReference type="GO" id="GO:0006412">
    <property type="term" value="P:translation"/>
    <property type="evidence" value="ECO:0007669"/>
    <property type="project" value="UniProtKB-UniRule"/>
</dbReference>
<proteinExistence type="inferred from homology"/>
<keyword evidence="9" id="KW-1185">Reference proteome</keyword>
<dbReference type="HAMAP" id="MF_01337_B">
    <property type="entry name" value="Ribosomal_uL18_B"/>
    <property type="match status" value="1"/>
</dbReference>
<dbReference type="GO" id="GO:0008097">
    <property type="term" value="F:5S rRNA binding"/>
    <property type="evidence" value="ECO:0007669"/>
    <property type="project" value="TreeGrafter"/>
</dbReference>
<organism evidence="8 9">
    <name type="scientific">Borborobacter arsenicus</name>
    <dbReference type="NCBI Taxonomy" id="1851146"/>
    <lineage>
        <taxon>Bacteria</taxon>
        <taxon>Pseudomonadati</taxon>
        <taxon>Pseudomonadota</taxon>
        <taxon>Alphaproteobacteria</taxon>
        <taxon>Hyphomicrobiales</taxon>
        <taxon>Phyllobacteriaceae</taxon>
        <taxon>Borborobacter</taxon>
    </lineage>
</organism>
<dbReference type="InterPro" id="IPR057268">
    <property type="entry name" value="Ribosomal_L18"/>
</dbReference>
<protein>
    <recommendedName>
        <fullName evidence="6 7">Large ribosomal subunit protein uL18</fullName>
    </recommendedName>
</protein>
<evidence type="ECO:0000256" key="4">
    <source>
        <dbReference type="ARBA" id="ARBA00022980"/>
    </source>
</evidence>
<dbReference type="Proteomes" id="UP000281647">
    <property type="component" value="Unassembled WGS sequence"/>
</dbReference>
<keyword evidence="5 7" id="KW-0687">Ribonucleoprotein</keyword>
<dbReference type="Gene3D" id="3.30.420.100">
    <property type="match status" value="1"/>
</dbReference>
<dbReference type="GO" id="GO:0003735">
    <property type="term" value="F:structural constituent of ribosome"/>
    <property type="evidence" value="ECO:0007669"/>
    <property type="project" value="InterPro"/>
</dbReference>
<evidence type="ECO:0000256" key="5">
    <source>
        <dbReference type="ARBA" id="ARBA00023274"/>
    </source>
</evidence>
<dbReference type="NCBIfam" id="TIGR00060">
    <property type="entry name" value="L18_bact"/>
    <property type="match status" value="1"/>
</dbReference>
<sequence length="119" mass="12817">MASKESTQRRAARVRRQLKKVSGDRLRLSVYRSSKNIHAQIIDDSKGHTIAAASTLEKELKGSLKTGADTAAAAAVGKLVAERAVKAGIKEVVFDRGPYIYHGRVKALADAAREAGLNF</sequence>